<organism evidence="1 2">
    <name type="scientific">Vigna angularis var. angularis</name>
    <dbReference type="NCBI Taxonomy" id="157739"/>
    <lineage>
        <taxon>Eukaryota</taxon>
        <taxon>Viridiplantae</taxon>
        <taxon>Streptophyta</taxon>
        <taxon>Embryophyta</taxon>
        <taxon>Tracheophyta</taxon>
        <taxon>Spermatophyta</taxon>
        <taxon>Magnoliopsida</taxon>
        <taxon>eudicotyledons</taxon>
        <taxon>Gunneridae</taxon>
        <taxon>Pentapetalae</taxon>
        <taxon>rosids</taxon>
        <taxon>fabids</taxon>
        <taxon>Fabales</taxon>
        <taxon>Fabaceae</taxon>
        <taxon>Papilionoideae</taxon>
        <taxon>50 kb inversion clade</taxon>
        <taxon>NPAAA clade</taxon>
        <taxon>indigoferoid/millettioid clade</taxon>
        <taxon>Phaseoleae</taxon>
        <taxon>Vigna</taxon>
    </lineage>
</organism>
<accession>A0A0S3SUR6</accession>
<dbReference type="AlphaFoldDB" id="A0A0S3SUR6"/>
<gene>
    <name evidence="1" type="primary">Vigan.08G355600</name>
    <name evidence="1" type="ORF">VIGAN_08355600</name>
</gene>
<name>A0A0S3SUR6_PHAAN</name>
<protein>
    <submittedName>
        <fullName evidence="1">Uncharacterized protein</fullName>
    </submittedName>
</protein>
<keyword evidence="2" id="KW-1185">Reference proteome</keyword>
<evidence type="ECO:0000313" key="2">
    <source>
        <dbReference type="Proteomes" id="UP000291084"/>
    </source>
</evidence>
<sequence>MLSNISSWISHGILLFAIRYRSGKLNRVHRYRCDDLFVMLTSAPLGLYSYLFPRTPVRTAIGLIWERDELLDYQFS</sequence>
<proteinExistence type="predicted"/>
<dbReference type="Proteomes" id="UP000291084">
    <property type="component" value="Chromosome 8"/>
</dbReference>
<dbReference type="EMBL" id="AP015041">
    <property type="protein sequence ID" value="BAT96591.1"/>
    <property type="molecule type" value="Genomic_DNA"/>
</dbReference>
<reference evidence="1 2" key="1">
    <citation type="journal article" date="2015" name="Sci. Rep.">
        <title>The power of single molecule real-time sequencing technology in the de novo assembly of a eukaryotic genome.</title>
        <authorList>
            <person name="Sakai H."/>
            <person name="Naito K."/>
            <person name="Ogiso-Tanaka E."/>
            <person name="Takahashi Y."/>
            <person name="Iseki K."/>
            <person name="Muto C."/>
            <person name="Satou K."/>
            <person name="Teruya K."/>
            <person name="Shiroma A."/>
            <person name="Shimoji M."/>
            <person name="Hirano T."/>
            <person name="Itoh T."/>
            <person name="Kaga A."/>
            <person name="Tomooka N."/>
        </authorList>
    </citation>
    <scope>NUCLEOTIDE SEQUENCE [LARGE SCALE GENOMIC DNA]</scope>
    <source>
        <strain evidence="2">cv. Shumari</strain>
    </source>
</reference>
<evidence type="ECO:0000313" key="1">
    <source>
        <dbReference type="EMBL" id="BAT96591.1"/>
    </source>
</evidence>